<evidence type="ECO:0000313" key="3">
    <source>
        <dbReference type="EMBL" id="PZC76003.1"/>
    </source>
</evidence>
<protein>
    <recommendedName>
        <fullName evidence="2">PIN domain-containing protein</fullName>
    </recommendedName>
</protein>
<reference evidence="3 4" key="1">
    <citation type="journal article" date="2017" name="BMC Biol.">
        <title>Genomic innovations, transcriptional plasticity and gene loss underlying the evolution and divergence of two highly polyphagous and invasive Helicoverpa pest species.</title>
        <authorList>
            <person name="Pearce S.L."/>
            <person name="Clarke D.F."/>
            <person name="East P.D."/>
            <person name="Elfekih S."/>
            <person name="Gordon K.H."/>
            <person name="Jermiin L.S."/>
            <person name="McGaughran A."/>
            <person name="Oakeshott J.G."/>
            <person name="Papanikolaou A."/>
            <person name="Perera O.P."/>
            <person name="Rane R.V."/>
            <person name="Richards S."/>
            <person name="Tay W.T."/>
            <person name="Walsh T.K."/>
            <person name="Anderson A."/>
            <person name="Anderson C.J."/>
            <person name="Asgari S."/>
            <person name="Board P.G."/>
            <person name="Bretschneider A."/>
            <person name="Campbell P.M."/>
            <person name="Chertemps T."/>
            <person name="Christeller J.T."/>
            <person name="Coppin C.W."/>
            <person name="Downes S.J."/>
            <person name="Duan G."/>
            <person name="Farnsworth C.A."/>
            <person name="Good R.T."/>
            <person name="Han L.B."/>
            <person name="Han Y.C."/>
            <person name="Hatje K."/>
            <person name="Horne I."/>
            <person name="Huang Y.P."/>
            <person name="Hughes D.S."/>
            <person name="Jacquin-Joly E."/>
            <person name="James W."/>
            <person name="Jhangiani S."/>
            <person name="Kollmar M."/>
            <person name="Kuwar S.S."/>
            <person name="Li S."/>
            <person name="Liu N.Y."/>
            <person name="Maibeche M.T."/>
            <person name="Miller J.R."/>
            <person name="Montagne N."/>
            <person name="Perry T."/>
            <person name="Qu J."/>
            <person name="Song S.V."/>
            <person name="Sutton G.G."/>
            <person name="Vogel H."/>
            <person name="Walenz B.P."/>
            <person name="Xu W."/>
            <person name="Zhang H.J."/>
            <person name="Zou Z."/>
            <person name="Batterham P."/>
            <person name="Edwards O.R."/>
            <person name="Feyereisen R."/>
            <person name="Gibbs R.A."/>
            <person name="Heckel D.G."/>
            <person name="McGrath A."/>
            <person name="Robin C."/>
            <person name="Scherer S.E."/>
            <person name="Worley K.C."/>
            <person name="Wu Y.D."/>
        </authorList>
    </citation>
    <scope>NUCLEOTIDE SEQUENCE [LARGE SCALE GENOMIC DNA]</scope>
    <source>
        <strain evidence="3">Harm_GR_Male_#8</strain>
        <tissue evidence="3">Whole organism</tissue>
    </source>
</reference>
<feature type="region of interest" description="Disordered" evidence="1">
    <location>
        <begin position="197"/>
        <end position="227"/>
    </location>
</feature>
<evidence type="ECO:0000313" key="4">
    <source>
        <dbReference type="Proteomes" id="UP000249218"/>
    </source>
</evidence>
<keyword evidence="4" id="KW-1185">Reference proteome</keyword>
<feature type="region of interest" description="Disordered" evidence="1">
    <location>
        <begin position="604"/>
        <end position="660"/>
    </location>
</feature>
<organism evidence="3 4">
    <name type="scientific">Helicoverpa armigera</name>
    <name type="common">Cotton bollworm</name>
    <name type="synonym">Heliothis armigera</name>
    <dbReference type="NCBI Taxonomy" id="29058"/>
    <lineage>
        <taxon>Eukaryota</taxon>
        <taxon>Metazoa</taxon>
        <taxon>Ecdysozoa</taxon>
        <taxon>Arthropoda</taxon>
        <taxon>Hexapoda</taxon>
        <taxon>Insecta</taxon>
        <taxon>Pterygota</taxon>
        <taxon>Neoptera</taxon>
        <taxon>Endopterygota</taxon>
        <taxon>Lepidoptera</taxon>
        <taxon>Glossata</taxon>
        <taxon>Ditrysia</taxon>
        <taxon>Noctuoidea</taxon>
        <taxon>Noctuidae</taxon>
        <taxon>Heliothinae</taxon>
        <taxon>Helicoverpa</taxon>
    </lineage>
</organism>
<feature type="compositionally biased region" description="Basic and acidic residues" evidence="1">
    <location>
        <begin position="648"/>
        <end position="657"/>
    </location>
</feature>
<dbReference type="InterPro" id="IPR002716">
    <property type="entry name" value="PIN_dom"/>
</dbReference>
<sequence>MSEITKGDFRQKVTPVGNSWIVCKSKRHQGHVYYFNSLTGEAAWNLSDAEIEKAKCRTKQLECIPGAQPTTCPEPKDKPPGTPYKPFIFNNVTEQQSSVFRFGNSNATVCTNLSQVSGVMQGSQINNPTSIKPVQLIPFNNHITTYTVNSTTSLYNPKVWDVPETQQIYVGPTTAPLLNQTAYPINVGFSNLSQPLPGALKQGENTNTSRTYYPRDNNYDQRGNRGINKKVAYPINDLRQKILKKKRFHRKQSSFSQGSGNKGNARKPETSSHNAPNDDATDPVDVNDGTKKGCSKANLQEVPSKFNVMPLKRLAPLGSSLDAWFIIVDLGVLLNEFKFVTTLTDSDEKCHLMVPKRIMEELKTFVTCTENIQARRILRFLSQQIETGYAIMAEEPCNLQRNDMAEVLLKTCEYLRDKKYHVVLISDDNEVLTKASSNIPVFTIARIKNLLFDYSNKQTELPICVKKPFSIDKLFKKVQITAPKNSSQVTETVGTDTDTLHIDGQGIQKHNTIQEVNNVKKHSTLKTCNRKLREKQDKIEQCVLVKHTVDTGIQTDFEDVNESTRALEKQIEKVPETLQNKKDIRTVPEPSHINVAENKSEINLVSIDEDQAPNLDTKKRRSKRGRKRKTAPKRGQKTNTAPPPIEQKSSRSDEKSIVETIESPSKNTTDVVQIAKIEADNTIIDESNERYTTTIEKPSTFNSDSNVATIREVDPQIAEESNSVFKSVVLRILTAIREALNIAQLLSVQCHTELKKPRISSKVKGELKTKVEKAHVTLIAICRELERMVNNESETIDKMRKILKRVNIDIRNVDPALIEQYKLSLINFKDIADEFLDTYQTIKSSFGT</sequence>
<dbReference type="AlphaFoldDB" id="A0A2W1BW76"/>
<accession>A0A2W1BW76</accession>
<dbReference type="EMBL" id="KZ149973">
    <property type="protein sequence ID" value="PZC76003.1"/>
    <property type="molecule type" value="Genomic_DNA"/>
</dbReference>
<evidence type="ECO:0000259" key="2">
    <source>
        <dbReference type="Pfam" id="PF13638"/>
    </source>
</evidence>
<dbReference type="Proteomes" id="UP000249218">
    <property type="component" value="Unassembled WGS sequence"/>
</dbReference>
<evidence type="ECO:0000256" key="1">
    <source>
        <dbReference type="SAM" id="MobiDB-lite"/>
    </source>
</evidence>
<name>A0A2W1BW76_HELAM</name>
<feature type="domain" description="PIN" evidence="2">
    <location>
        <begin position="326"/>
        <end position="437"/>
    </location>
</feature>
<proteinExistence type="predicted"/>
<feature type="region of interest" description="Disordered" evidence="1">
    <location>
        <begin position="246"/>
        <end position="296"/>
    </location>
</feature>
<gene>
    <name evidence="3" type="primary">HaOG205254</name>
    <name evidence="3" type="ORF">B5X24_HaOG205254</name>
</gene>
<dbReference type="OrthoDB" id="2131792at2759"/>
<dbReference type="Pfam" id="PF13638">
    <property type="entry name" value="PIN_4"/>
    <property type="match status" value="1"/>
</dbReference>
<feature type="compositionally biased region" description="Basic residues" evidence="1">
    <location>
        <begin position="618"/>
        <end position="636"/>
    </location>
</feature>